<feature type="transmembrane region" description="Helical" evidence="1">
    <location>
        <begin position="180"/>
        <end position="202"/>
    </location>
</feature>
<evidence type="ECO:0000313" key="3">
    <source>
        <dbReference type="EMBL" id="SDT22743.1"/>
    </source>
</evidence>
<keyword evidence="4" id="KW-1185">Reference proteome</keyword>
<sequence length="209" mass="22715">MNERLLRYRFRLLLLATILLTLVLGWPQPPVVLEWGSLLLLVLAAINTLRHKRAFQRLALLLGLCNLTLLVLDHLDHLPRALSDGLGLIAFYLLLGAALFQRVTRERPVTRELLYGLCALYLLIALAFACAFQVVNGLQPGAFGGPAASLGLDGFVYYSLATLTTVGYGDIHALAPVARLLAAAEAVVGVMFIALAVARSLALMQDEEL</sequence>
<dbReference type="RefSeq" id="WP_172830809.1">
    <property type="nucleotide sequence ID" value="NZ_LT629751.1"/>
</dbReference>
<reference evidence="4" key="1">
    <citation type="submission" date="2016-10" db="EMBL/GenBank/DDBJ databases">
        <authorList>
            <person name="Varghese N."/>
            <person name="Submissions S."/>
        </authorList>
    </citation>
    <scope>NUCLEOTIDE SEQUENCE [LARGE SCALE GENOMIC DNA]</scope>
    <source>
        <strain evidence="4">KCTC 32247</strain>
    </source>
</reference>
<organism evidence="3 4">
    <name type="scientific">Pseudomonas oryzae</name>
    <dbReference type="NCBI Taxonomy" id="1392877"/>
    <lineage>
        <taxon>Bacteria</taxon>
        <taxon>Pseudomonadati</taxon>
        <taxon>Pseudomonadota</taxon>
        <taxon>Gammaproteobacteria</taxon>
        <taxon>Pseudomonadales</taxon>
        <taxon>Pseudomonadaceae</taxon>
        <taxon>Pseudomonas</taxon>
    </lineage>
</organism>
<feature type="transmembrane region" description="Helical" evidence="1">
    <location>
        <begin position="113"/>
        <end position="135"/>
    </location>
</feature>
<accession>A0A1H1YMS6</accession>
<feature type="transmembrane region" description="Helical" evidence="1">
    <location>
        <begin position="81"/>
        <end position="101"/>
    </location>
</feature>
<name>A0A1H1YMS6_9PSED</name>
<feature type="transmembrane region" description="Helical" evidence="1">
    <location>
        <begin position="155"/>
        <end position="173"/>
    </location>
</feature>
<dbReference type="Proteomes" id="UP000243359">
    <property type="component" value="Chromosome I"/>
</dbReference>
<gene>
    <name evidence="3" type="ORF">SAMN05216221_3861</name>
</gene>
<evidence type="ECO:0000259" key="2">
    <source>
        <dbReference type="Pfam" id="PF07885"/>
    </source>
</evidence>
<keyword evidence="1" id="KW-1133">Transmembrane helix</keyword>
<dbReference type="InterPro" id="IPR013099">
    <property type="entry name" value="K_chnl_dom"/>
</dbReference>
<feature type="domain" description="Potassium channel" evidence="2">
    <location>
        <begin position="155"/>
        <end position="204"/>
    </location>
</feature>
<dbReference type="AlphaFoldDB" id="A0A1H1YMS6"/>
<dbReference type="SUPFAM" id="SSF81324">
    <property type="entry name" value="Voltage-gated potassium channels"/>
    <property type="match status" value="1"/>
</dbReference>
<feature type="transmembrane region" description="Helical" evidence="1">
    <location>
        <begin position="58"/>
        <end position="75"/>
    </location>
</feature>
<proteinExistence type="predicted"/>
<protein>
    <submittedName>
        <fullName evidence="3">Ion channel</fullName>
    </submittedName>
</protein>
<evidence type="ECO:0000313" key="4">
    <source>
        <dbReference type="Proteomes" id="UP000243359"/>
    </source>
</evidence>
<feature type="transmembrane region" description="Helical" evidence="1">
    <location>
        <begin position="35"/>
        <end position="51"/>
    </location>
</feature>
<dbReference type="Gene3D" id="1.10.287.70">
    <property type="match status" value="1"/>
</dbReference>
<dbReference type="STRING" id="1392877.SAMN05216221_3861"/>
<dbReference type="Pfam" id="PF07885">
    <property type="entry name" value="Ion_trans_2"/>
    <property type="match status" value="1"/>
</dbReference>
<dbReference type="EMBL" id="LT629751">
    <property type="protein sequence ID" value="SDT22743.1"/>
    <property type="molecule type" value="Genomic_DNA"/>
</dbReference>
<evidence type="ECO:0000256" key="1">
    <source>
        <dbReference type="SAM" id="Phobius"/>
    </source>
</evidence>
<keyword evidence="1" id="KW-0472">Membrane</keyword>
<keyword evidence="1" id="KW-0812">Transmembrane</keyword>